<dbReference type="InterPro" id="IPR001433">
    <property type="entry name" value="OxRdtase_FAD/NAD-bd"/>
</dbReference>
<dbReference type="PANTHER" id="PTHR47878">
    <property type="entry name" value="OXIDOREDUCTASE FAD/NAD(P)-BINDING DOMAIN PROTEIN"/>
    <property type="match status" value="1"/>
</dbReference>
<evidence type="ECO:0000256" key="1">
    <source>
        <dbReference type="ARBA" id="ARBA00008312"/>
    </source>
</evidence>
<evidence type="ECO:0000313" key="7">
    <source>
        <dbReference type="Proteomes" id="UP001501671"/>
    </source>
</evidence>
<reference evidence="7" key="1">
    <citation type="journal article" date="2019" name="Int. J. Syst. Evol. Microbiol.">
        <title>The Global Catalogue of Microorganisms (GCM) 10K type strain sequencing project: providing services to taxonomists for standard genome sequencing and annotation.</title>
        <authorList>
            <consortium name="The Broad Institute Genomics Platform"/>
            <consortium name="The Broad Institute Genome Sequencing Center for Infectious Disease"/>
            <person name="Wu L."/>
            <person name="Ma J."/>
        </authorList>
    </citation>
    <scope>NUCLEOTIDE SEQUENCE [LARGE SCALE GENOMIC DNA]</scope>
    <source>
        <strain evidence="7">JCM 17666</strain>
    </source>
</reference>
<dbReference type="SUPFAM" id="SSF52343">
    <property type="entry name" value="Ferredoxin reductase-like, C-terminal NADP-linked domain"/>
    <property type="match status" value="1"/>
</dbReference>
<dbReference type="CDD" id="cd06195">
    <property type="entry name" value="FNR1"/>
    <property type="match status" value="1"/>
</dbReference>
<dbReference type="SUPFAM" id="SSF63380">
    <property type="entry name" value="Riboflavin synthase domain-like"/>
    <property type="match status" value="1"/>
</dbReference>
<dbReference type="Pfam" id="PF00970">
    <property type="entry name" value="FAD_binding_6"/>
    <property type="match status" value="1"/>
</dbReference>
<accession>A0ABP8GPU3</accession>
<dbReference type="InterPro" id="IPR039261">
    <property type="entry name" value="FNR_nucleotide-bd"/>
</dbReference>
<comment type="catalytic activity">
    <reaction evidence="4">
        <text>2 reduced [2Fe-2S]-[ferredoxin] + NADP(+) + H(+) = 2 oxidized [2Fe-2S]-[ferredoxin] + NADPH</text>
        <dbReference type="Rhea" id="RHEA:20125"/>
        <dbReference type="Rhea" id="RHEA-COMP:10000"/>
        <dbReference type="Rhea" id="RHEA-COMP:10001"/>
        <dbReference type="ChEBI" id="CHEBI:15378"/>
        <dbReference type="ChEBI" id="CHEBI:33737"/>
        <dbReference type="ChEBI" id="CHEBI:33738"/>
        <dbReference type="ChEBI" id="CHEBI:57783"/>
        <dbReference type="ChEBI" id="CHEBI:58349"/>
        <dbReference type="EC" id="1.18.1.2"/>
    </reaction>
</comment>
<dbReference type="EC" id="1.18.1.2" evidence="2"/>
<dbReference type="EMBL" id="BAABFO010000005">
    <property type="protein sequence ID" value="GAA4327985.1"/>
    <property type="molecule type" value="Genomic_DNA"/>
</dbReference>
<proteinExistence type="inferred from homology"/>
<dbReference type="PRINTS" id="PR00371">
    <property type="entry name" value="FPNCR"/>
</dbReference>
<keyword evidence="3" id="KW-0547">Nucleotide-binding</keyword>
<dbReference type="Pfam" id="PF00175">
    <property type="entry name" value="NAD_binding_1"/>
    <property type="match status" value="1"/>
</dbReference>
<evidence type="ECO:0000256" key="2">
    <source>
        <dbReference type="ARBA" id="ARBA00013223"/>
    </source>
</evidence>
<dbReference type="PRINTS" id="PR00410">
    <property type="entry name" value="PHEHYDRXLASE"/>
</dbReference>
<dbReference type="Gene3D" id="3.40.50.80">
    <property type="entry name" value="Nucleotide-binding domain of ferredoxin-NADP reductase (FNR) module"/>
    <property type="match status" value="1"/>
</dbReference>
<dbReference type="PANTHER" id="PTHR47878:SF2">
    <property type="entry name" value="OXIDOREDUCTASE FAD_NAD(P)-BINDING DOMAIN PROTEIN"/>
    <property type="match status" value="1"/>
</dbReference>
<comment type="similarity">
    <text evidence="1">Belongs to the ferredoxin--NADP reductase type 1 family.</text>
</comment>
<dbReference type="InterPro" id="IPR017938">
    <property type="entry name" value="Riboflavin_synthase-like_b-brl"/>
</dbReference>
<dbReference type="Gene3D" id="2.40.30.10">
    <property type="entry name" value="Translation factors"/>
    <property type="match status" value="1"/>
</dbReference>
<sequence length="261" mass="29290">MSQDKYTAETITWVRTWVPGKLFSFRTTRDRAFRFAPGQFARLGLRREDGEAVWRAYSIVSATHDDFLEFFSIVVPGGEFTSRLEHMREGDPILVEKTAYGFLTTAAFPQGEDLWMLASGTGLAPFLSVLQDLEVWDSYRHLILVHSARTAEELAYRDMIEGLREHEYFGALCREQPGKLVYLPSVTREHVAGALDRRITALLADGTLERAAGVALDPSRSRVMLCGNPAMVADLRKELAGRGFGASRRGKPGNLAVENYW</sequence>
<evidence type="ECO:0000256" key="3">
    <source>
        <dbReference type="ARBA" id="ARBA00022741"/>
    </source>
</evidence>
<dbReference type="PROSITE" id="PS51384">
    <property type="entry name" value="FAD_FR"/>
    <property type="match status" value="1"/>
</dbReference>
<dbReference type="InterPro" id="IPR017927">
    <property type="entry name" value="FAD-bd_FR_type"/>
</dbReference>
<dbReference type="RefSeq" id="WP_345247586.1">
    <property type="nucleotide sequence ID" value="NZ_BAABFO010000005.1"/>
</dbReference>
<dbReference type="InterPro" id="IPR033892">
    <property type="entry name" value="FNR_bac"/>
</dbReference>
<comment type="caution">
    <text evidence="6">The sequence shown here is derived from an EMBL/GenBank/DDBJ whole genome shotgun (WGS) entry which is preliminary data.</text>
</comment>
<dbReference type="InterPro" id="IPR008333">
    <property type="entry name" value="Cbr1-like_FAD-bd_dom"/>
</dbReference>
<evidence type="ECO:0000256" key="4">
    <source>
        <dbReference type="ARBA" id="ARBA00047776"/>
    </source>
</evidence>
<dbReference type="InterPro" id="IPR001709">
    <property type="entry name" value="Flavoprot_Pyr_Nucl_cyt_Rdtase"/>
</dbReference>
<protein>
    <recommendedName>
        <fullName evidence="2">ferredoxin--NADP(+) reductase</fullName>
        <ecNumber evidence="2">1.18.1.2</ecNumber>
    </recommendedName>
</protein>
<dbReference type="InterPro" id="IPR051930">
    <property type="entry name" value="FNR_type-1"/>
</dbReference>
<dbReference type="Proteomes" id="UP001501671">
    <property type="component" value="Unassembled WGS sequence"/>
</dbReference>
<organism evidence="6 7">
    <name type="scientific">Pigmentiphaga soli</name>
    <dbReference type="NCBI Taxonomy" id="1007095"/>
    <lineage>
        <taxon>Bacteria</taxon>
        <taxon>Pseudomonadati</taxon>
        <taxon>Pseudomonadota</taxon>
        <taxon>Betaproteobacteria</taxon>
        <taxon>Burkholderiales</taxon>
        <taxon>Alcaligenaceae</taxon>
        <taxon>Pigmentiphaga</taxon>
    </lineage>
</organism>
<feature type="domain" description="FAD-binding FR-type" evidence="5">
    <location>
        <begin position="4"/>
        <end position="106"/>
    </location>
</feature>
<name>A0ABP8GPU3_9BURK</name>
<evidence type="ECO:0000259" key="5">
    <source>
        <dbReference type="PROSITE" id="PS51384"/>
    </source>
</evidence>
<keyword evidence="7" id="KW-1185">Reference proteome</keyword>
<gene>
    <name evidence="6" type="ORF">GCM10023144_13310</name>
</gene>
<evidence type="ECO:0000313" key="6">
    <source>
        <dbReference type="EMBL" id="GAA4327985.1"/>
    </source>
</evidence>